<name>A0ABV9GAN5_9ACTN</name>
<gene>
    <name evidence="2" type="ORF">ACFO9E_19810</name>
</gene>
<dbReference type="EMBL" id="JBHSFE010000014">
    <property type="protein sequence ID" value="MFC4610036.1"/>
    <property type="molecule type" value="Genomic_DNA"/>
</dbReference>
<organism evidence="2 3">
    <name type="scientific">Streptomyces maoxianensis</name>
    <dbReference type="NCBI Taxonomy" id="1459942"/>
    <lineage>
        <taxon>Bacteria</taxon>
        <taxon>Bacillati</taxon>
        <taxon>Actinomycetota</taxon>
        <taxon>Actinomycetes</taxon>
        <taxon>Kitasatosporales</taxon>
        <taxon>Streptomycetaceae</taxon>
        <taxon>Streptomyces</taxon>
    </lineage>
</organism>
<reference evidence="3" key="1">
    <citation type="journal article" date="2019" name="Int. J. Syst. Evol. Microbiol.">
        <title>The Global Catalogue of Microorganisms (GCM) 10K type strain sequencing project: providing services to taxonomists for standard genome sequencing and annotation.</title>
        <authorList>
            <consortium name="The Broad Institute Genomics Platform"/>
            <consortium name="The Broad Institute Genome Sequencing Center for Infectious Disease"/>
            <person name="Wu L."/>
            <person name="Ma J."/>
        </authorList>
    </citation>
    <scope>NUCLEOTIDE SEQUENCE [LARGE SCALE GENOMIC DNA]</scope>
    <source>
        <strain evidence="3">CGMCC 4.7139</strain>
    </source>
</reference>
<accession>A0ABV9GAN5</accession>
<feature type="transmembrane region" description="Helical" evidence="1">
    <location>
        <begin position="79"/>
        <end position="100"/>
    </location>
</feature>
<keyword evidence="1" id="KW-0812">Transmembrane</keyword>
<comment type="caution">
    <text evidence="2">The sequence shown here is derived from an EMBL/GenBank/DDBJ whole genome shotgun (WGS) entry which is preliminary data.</text>
</comment>
<keyword evidence="1" id="KW-0472">Membrane</keyword>
<proteinExistence type="predicted"/>
<keyword evidence="1" id="KW-1133">Transmembrane helix</keyword>
<evidence type="ECO:0000256" key="1">
    <source>
        <dbReference type="SAM" id="Phobius"/>
    </source>
</evidence>
<keyword evidence="3" id="KW-1185">Reference proteome</keyword>
<protein>
    <submittedName>
        <fullName evidence="2">Uncharacterized protein</fullName>
    </submittedName>
</protein>
<sequence length="138" mass="14299">MAITGRARFGQLLLFIALLFGIAMMHTVGHPAPGNDGGAAEHTVASATAHIASAGHQQIAGPAVLPRTGPELPGMGMDPMAVCLAVLDTFSVFLLAGGLLRPGPATPPAVCHARIFRALWPNPPSRKTLLARLSVLRI</sequence>
<evidence type="ECO:0000313" key="3">
    <source>
        <dbReference type="Proteomes" id="UP001595993"/>
    </source>
</evidence>
<dbReference type="RefSeq" id="WP_381197494.1">
    <property type="nucleotide sequence ID" value="NZ_JBHSFE010000014.1"/>
</dbReference>
<dbReference type="Proteomes" id="UP001595993">
    <property type="component" value="Unassembled WGS sequence"/>
</dbReference>
<evidence type="ECO:0000313" key="2">
    <source>
        <dbReference type="EMBL" id="MFC4610036.1"/>
    </source>
</evidence>